<dbReference type="EMBL" id="MIJE01000034">
    <property type="protein sequence ID" value="OEF95892.1"/>
    <property type="molecule type" value="Genomic_DNA"/>
</dbReference>
<dbReference type="PIRSF" id="PIRSF020408">
    <property type="entry name" value="UCP020408"/>
    <property type="match status" value="1"/>
</dbReference>
<dbReference type="InterPro" id="IPR016772">
    <property type="entry name" value="UCP020408"/>
</dbReference>
<keyword evidence="3" id="KW-1185">Reference proteome</keyword>
<dbReference type="AlphaFoldDB" id="A0A1E5FZG2"/>
<dbReference type="Pfam" id="PF10087">
    <property type="entry name" value="DUF2325"/>
    <property type="match status" value="1"/>
</dbReference>
<comment type="caution">
    <text evidence="2">The sequence shown here is derived from an EMBL/GenBank/DDBJ whole genome shotgun (WGS) entry which is preliminary data.</text>
</comment>
<accession>A0A1E5FZG2</accession>
<sequence>MSILVIGGDRLGNIDKNLKGIGFNRIEHVDGRKKRHYNVNISQGTDVVLVLTDYVNHNLCKSIKEKAKGLGVKTVFSRRAWSDIATAIN</sequence>
<dbReference type="RefSeq" id="WP_069644165.1">
    <property type="nucleotide sequence ID" value="NZ_MIJE01000034.1"/>
</dbReference>
<evidence type="ECO:0000313" key="3">
    <source>
        <dbReference type="Proteomes" id="UP000094296"/>
    </source>
</evidence>
<dbReference type="OrthoDB" id="5324142at2"/>
<dbReference type="Proteomes" id="UP000094296">
    <property type="component" value="Unassembled WGS sequence"/>
</dbReference>
<protein>
    <submittedName>
        <fullName evidence="2">Dihydroorotate dehydrogenase</fullName>
    </submittedName>
</protein>
<comment type="similarity">
    <text evidence="1">Belongs to the UPF0751 family.</text>
</comment>
<proteinExistence type="inferred from homology"/>
<gene>
    <name evidence="2" type="ORF">BHF68_10900</name>
</gene>
<reference evidence="2 3" key="1">
    <citation type="submission" date="2016-09" db="EMBL/GenBank/DDBJ databases">
        <title>Draft genome sequence for the type strain of Desulfuribacillus alkaliarsenatis AHT28, an obligately anaerobic, sulfidogenic bacterium isolated from Russian soda lake sediments.</title>
        <authorList>
            <person name="Abin C.A."/>
            <person name="Hollibaugh J.T."/>
        </authorList>
    </citation>
    <scope>NUCLEOTIDE SEQUENCE [LARGE SCALE GENOMIC DNA]</scope>
    <source>
        <strain evidence="2 3">AHT28</strain>
    </source>
</reference>
<evidence type="ECO:0000256" key="1">
    <source>
        <dbReference type="ARBA" id="ARBA00007189"/>
    </source>
</evidence>
<dbReference type="STRING" id="766136.BHF68_10900"/>
<organism evidence="2 3">
    <name type="scientific">Desulfuribacillus alkaliarsenatis</name>
    <dbReference type="NCBI Taxonomy" id="766136"/>
    <lineage>
        <taxon>Bacteria</taxon>
        <taxon>Bacillati</taxon>
        <taxon>Bacillota</taxon>
        <taxon>Desulfuribacillia</taxon>
        <taxon>Desulfuribacillales</taxon>
        <taxon>Desulfuribacillaceae</taxon>
        <taxon>Desulfuribacillus</taxon>
    </lineage>
</organism>
<name>A0A1E5FZG2_9FIRM</name>
<evidence type="ECO:0000313" key="2">
    <source>
        <dbReference type="EMBL" id="OEF95892.1"/>
    </source>
</evidence>